<keyword evidence="3" id="KW-1185">Reference proteome</keyword>
<feature type="region of interest" description="Disordered" evidence="1">
    <location>
        <begin position="85"/>
        <end position="113"/>
    </location>
</feature>
<dbReference type="InterPro" id="IPR045860">
    <property type="entry name" value="Snake_toxin-like_sf"/>
</dbReference>
<dbReference type="SUPFAM" id="SSF57302">
    <property type="entry name" value="Snake toxin-like"/>
    <property type="match status" value="1"/>
</dbReference>
<evidence type="ECO:0000313" key="3">
    <source>
        <dbReference type="Proteomes" id="UP001460270"/>
    </source>
</evidence>
<evidence type="ECO:0000313" key="2">
    <source>
        <dbReference type="EMBL" id="KAK7879978.1"/>
    </source>
</evidence>
<feature type="compositionally biased region" description="Polar residues" evidence="1">
    <location>
        <begin position="1"/>
        <end position="11"/>
    </location>
</feature>
<sequence>MVTVSELQCSSVERGEPTEGQTSLQKSTNLRPEKCFSWSEDGSLAVYGCVSENVCNNINLSQSFIGINKVVSCCNTSHCNDPSVRNVPPTTTTQAPPTTTFQATPTTTTQAPPQTPLRLLCSATLVSPFSLSVLFPPVQPGGSVEHLTIVFVEI</sequence>
<protein>
    <recommendedName>
        <fullName evidence="4">UPAR/Ly6 domain-containing protein</fullName>
    </recommendedName>
</protein>
<dbReference type="Gene3D" id="2.10.60.10">
    <property type="entry name" value="CD59"/>
    <property type="match status" value="1"/>
</dbReference>
<name>A0AAW0MKZ9_9GOBI</name>
<accession>A0AAW0MKZ9</accession>
<reference evidence="3" key="1">
    <citation type="submission" date="2024-04" db="EMBL/GenBank/DDBJ databases">
        <title>Salinicola lusitanus LLJ914,a marine bacterium isolated from the Okinawa Trough.</title>
        <authorList>
            <person name="Li J."/>
        </authorList>
    </citation>
    <scope>NUCLEOTIDE SEQUENCE [LARGE SCALE GENOMIC DNA]</scope>
</reference>
<dbReference type="AlphaFoldDB" id="A0AAW0MKZ9"/>
<proteinExistence type="predicted"/>
<evidence type="ECO:0000256" key="1">
    <source>
        <dbReference type="SAM" id="MobiDB-lite"/>
    </source>
</evidence>
<dbReference type="Proteomes" id="UP001460270">
    <property type="component" value="Unassembled WGS sequence"/>
</dbReference>
<dbReference type="EMBL" id="JBBPFD010000164">
    <property type="protein sequence ID" value="KAK7879978.1"/>
    <property type="molecule type" value="Genomic_DNA"/>
</dbReference>
<comment type="caution">
    <text evidence="2">The sequence shown here is derived from an EMBL/GenBank/DDBJ whole genome shotgun (WGS) entry which is preliminary data.</text>
</comment>
<organism evidence="2 3">
    <name type="scientific">Mugilogobius chulae</name>
    <name type="common">yellowstripe goby</name>
    <dbReference type="NCBI Taxonomy" id="88201"/>
    <lineage>
        <taxon>Eukaryota</taxon>
        <taxon>Metazoa</taxon>
        <taxon>Chordata</taxon>
        <taxon>Craniata</taxon>
        <taxon>Vertebrata</taxon>
        <taxon>Euteleostomi</taxon>
        <taxon>Actinopterygii</taxon>
        <taxon>Neopterygii</taxon>
        <taxon>Teleostei</taxon>
        <taxon>Neoteleostei</taxon>
        <taxon>Acanthomorphata</taxon>
        <taxon>Gobiaria</taxon>
        <taxon>Gobiiformes</taxon>
        <taxon>Gobioidei</taxon>
        <taxon>Gobiidae</taxon>
        <taxon>Gobionellinae</taxon>
        <taxon>Mugilogobius</taxon>
    </lineage>
</organism>
<evidence type="ECO:0008006" key="4">
    <source>
        <dbReference type="Google" id="ProtNLM"/>
    </source>
</evidence>
<feature type="region of interest" description="Disordered" evidence="1">
    <location>
        <begin position="1"/>
        <end position="26"/>
    </location>
</feature>
<gene>
    <name evidence="2" type="ORF">WMY93_033356</name>
</gene>
<feature type="compositionally biased region" description="Low complexity" evidence="1">
    <location>
        <begin position="88"/>
        <end position="112"/>
    </location>
</feature>